<organism evidence="2 3">
    <name type="scientific">Asparagus officinalis</name>
    <name type="common">Garden asparagus</name>
    <dbReference type="NCBI Taxonomy" id="4686"/>
    <lineage>
        <taxon>Eukaryota</taxon>
        <taxon>Viridiplantae</taxon>
        <taxon>Streptophyta</taxon>
        <taxon>Embryophyta</taxon>
        <taxon>Tracheophyta</taxon>
        <taxon>Spermatophyta</taxon>
        <taxon>Magnoliopsida</taxon>
        <taxon>Liliopsida</taxon>
        <taxon>Asparagales</taxon>
        <taxon>Asparagaceae</taxon>
        <taxon>Asparagoideae</taxon>
        <taxon>Asparagus</taxon>
    </lineage>
</organism>
<sequence>MMASLTVATVRIPSHPMGQRSQSQSPAAGPSLIRRRLPSSSVAHPLPCYELALTPPSSSKLSLRCRSFLDPSSSSTAAAATRSGYKLAAALFFPCLRQQRPRGPRSRIRD</sequence>
<dbReference type="AlphaFoldDB" id="A0A5P1ES99"/>
<keyword evidence="3" id="KW-1185">Reference proteome</keyword>
<protein>
    <submittedName>
        <fullName evidence="2">Uncharacterized protein</fullName>
    </submittedName>
</protein>
<name>A0A5P1ES99_ASPOF</name>
<evidence type="ECO:0000313" key="2">
    <source>
        <dbReference type="EMBL" id="ONK67441.1"/>
    </source>
</evidence>
<evidence type="ECO:0000313" key="3">
    <source>
        <dbReference type="Proteomes" id="UP000243459"/>
    </source>
</evidence>
<evidence type="ECO:0000256" key="1">
    <source>
        <dbReference type="SAM" id="MobiDB-lite"/>
    </source>
</evidence>
<dbReference type="EMBL" id="CM007385">
    <property type="protein sequence ID" value="ONK67441.1"/>
    <property type="molecule type" value="Genomic_DNA"/>
</dbReference>
<feature type="region of interest" description="Disordered" evidence="1">
    <location>
        <begin position="1"/>
        <end position="36"/>
    </location>
</feature>
<reference evidence="3" key="1">
    <citation type="journal article" date="2017" name="Nat. Commun.">
        <title>The asparagus genome sheds light on the origin and evolution of a young Y chromosome.</title>
        <authorList>
            <person name="Harkess A."/>
            <person name="Zhou J."/>
            <person name="Xu C."/>
            <person name="Bowers J.E."/>
            <person name="Van der Hulst R."/>
            <person name="Ayyampalayam S."/>
            <person name="Mercati F."/>
            <person name="Riccardi P."/>
            <person name="McKain M.R."/>
            <person name="Kakrana A."/>
            <person name="Tang H."/>
            <person name="Ray J."/>
            <person name="Groenendijk J."/>
            <person name="Arikit S."/>
            <person name="Mathioni S.M."/>
            <person name="Nakano M."/>
            <person name="Shan H."/>
            <person name="Telgmann-Rauber A."/>
            <person name="Kanno A."/>
            <person name="Yue Z."/>
            <person name="Chen H."/>
            <person name="Li W."/>
            <person name="Chen Y."/>
            <person name="Xu X."/>
            <person name="Zhang Y."/>
            <person name="Luo S."/>
            <person name="Chen H."/>
            <person name="Gao J."/>
            <person name="Mao Z."/>
            <person name="Pires J.C."/>
            <person name="Luo M."/>
            <person name="Kudrna D."/>
            <person name="Wing R.A."/>
            <person name="Meyers B.C."/>
            <person name="Yi K."/>
            <person name="Kong H."/>
            <person name="Lavrijsen P."/>
            <person name="Sunseri F."/>
            <person name="Falavigna A."/>
            <person name="Ye Y."/>
            <person name="Leebens-Mack J.H."/>
            <person name="Chen G."/>
        </authorList>
    </citation>
    <scope>NUCLEOTIDE SEQUENCE [LARGE SCALE GENOMIC DNA]</scope>
    <source>
        <strain evidence="3">cv. DH0086</strain>
    </source>
</reference>
<accession>A0A5P1ES99</accession>
<dbReference type="Gramene" id="ONK67441">
    <property type="protein sequence ID" value="ONK67441"/>
    <property type="gene ID" value="A4U43_C05F70"/>
</dbReference>
<dbReference type="Proteomes" id="UP000243459">
    <property type="component" value="Chromosome 5"/>
</dbReference>
<gene>
    <name evidence="2" type="ORF">A4U43_C05F70</name>
</gene>
<proteinExistence type="predicted"/>